<name>A0ABN7NFF8_TIMPD</name>
<feature type="region of interest" description="Disordered" evidence="1">
    <location>
        <begin position="177"/>
        <end position="213"/>
    </location>
</feature>
<feature type="compositionally biased region" description="Polar residues" evidence="1">
    <location>
        <begin position="177"/>
        <end position="207"/>
    </location>
</feature>
<proteinExistence type="predicted"/>
<dbReference type="EMBL" id="CAJPIN010001425">
    <property type="protein sequence ID" value="CAG2054534.1"/>
    <property type="molecule type" value="Genomic_DNA"/>
</dbReference>
<feature type="non-terminal residue" evidence="2">
    <location>
        <position position="213"/>
    </location>
</feature>
<evidence type="ECO:0000313" key="2">
    <source>
        <dbReference type="EMBL" id="CAG2054534.1"/>
    </source>
</evidence>
<feature type="region of interest" description="Disordered" evidence="1">
    <location>
        <begin position="108"/>
        <end position="150"/>
    </location>
</feature>
<sequence>MNILYKVQIGTKIFGNEFKYDTFFGSNEIKAALASVDPMTKLQELLSGKTNQTNIRLWRGPQQQQLAAIGNTLTKITNISRVDASLVDVDLEGSTTDLRSGKMVLAPVSPSISESEPSLLARDQITTKSSESELSPSTEDLTSRTSPQSPSFIAQGEFAVTLNRVRSFSPVTVQESKSISNAAQSSRQRTCPKRNPNNLSGDVTNNKLEPGTL</sequence>
<accession>A0ABN7NFF8</accession>
<gene>
    <name evidence="2" type="ORF">TPAB3V08_LOCUS1555</name>
</gene>
<keyword evidence="3" id="KW-1185">Reference proteome</keyword>
<dbReference type="Proteomes" id="UP001153148">
    <property type="component" value="Unassembled WGS sequence"/>
</dbReference>
<protein>
    <submittedName>
        <fullName evidence="2">Uncharacterized protein</fullName>
    </submittedName>
</protein>
<evidence type="ECO:0000256" key="1">
    <source>
        <dbReference type="SAM" id="MobiDB-lite"/>
    </source>
</evidence>
<evidence type="ECO:0000313" key="3">
    <source>
        <dbReference type="Proteomes" id="UP001153148"/>
    </source>
</evidence>
<feature type="compositionally biased region" description="Low complexity" evidence="1">
    <location>
        <begin position="109"/>
        <end position="120"/>
    </location>
</feature>
<reference evidence="2" key="1">
    <citation type="submission" date="2021-03" db="EMBL/GenBank/DDBJ databases">
        <authorList>
            <person name="Tran Van P."/>
        </authorList>
    </citation>
    <scope>NUCLEOTIDE SEQUENCE</scope>
</reference>
<organism evidence="2 3">
    <name type="scientific">Timema podura</name>
    <name type="common">Walking stick</name>
    <dbReference type="NCBI Taxonomy" id="61482"/>
    <lineage>
        <taxon>Eukaryota</taxon>
        <taxon>Metazoa</taxon>
        <taxon>Ecdysozoa</taxon>
        <taxon>Arthropoda</taxon>
        <taxon>Hexapoda</taxon>
        <taxon>Insecta</taxon>
        <taxon>Pterygota</taxon>
        <taxon>Neoptera</taxon>
        <taxon>Polyneoptera</taxon>
        <taxon>Phasmatodea</taxon>
        <taxon>Timematodea</taxon>
        <taxon>Timematoidea</taxon>
        <taxon>Timematidae</taxon>
        <taxon>Timema</taxon>
    </lineage>
</organism>
<comment type="caution">
    <text evidence="2">The sequence shown here is derived from an EMBL/GenBank/DDBJ whole genome shotgun (WGS) entry which is preliminary data.</text>
</comment>
<feature type="compositionally biased region" description="Polar residues" evidence="1">
    <location>
        <begin position="124"/>
        <end position="150"/>
    </location>
</feature>